<keyword evidence="3 12" id="KW-0479">Metal-binding</keyword>
<evidence type="ECO:0000313" key="19">
    <source>
        <dbReference type="Proteomes" id="UP000029878"/>
    </source>
</evidence>
<gene>
    <name evidence="12 16" type="primary">dnaJ</name>
    <name evidence="17" type="ORF">LS80_008330</name>
    <name evidence="16" type="ORF">LS81_007480</name>
</gene>
<comment type="cofactor">
    <cofactor evidence="12">
        <name>Zn(2+)</name>
        <dbReference type="ChEBI" id="CHEBI:29105"/>
    </cofactor>
    <text evidence="12">Binds 2 Zn(2+) ions per monomer.</text>
</comment>
<dbReference type="Gene3D" id="2.60.260.20">
    <property type="entry name" value="Urease metallochaperone UreE, N-terminal domain"/>
    <property type="match status" value="2"/>
</dbReference>
<comment type="domain">
    <text evidence="12">The J domain is necessary and sufficient to stimulate DnaK ATPase activity. Zinc center 1 plays an important role in the autonomous, DnaK-independent chaperone activity of DnaJ. Zinc center 2 is essential for interaction with DnaK and for DnaJ activity.</text>
</comment>
<dbReference type="HAMAP" id="MF_01152">
    <property type="entry name" value="DnaJ"/>
    <property type="match status" value="1"/>
</dbReference>
<dbReference type="InterPro" id="IPR002939">
    <property type="entry name" value="DnaJ_C"/>
</dbReference>
<dbReference type="Pfam" id="PF00226">
    <property type="entry name" value="DnaJ"/>
    <property type="match status" value="1"/>
</dbReference>
<dbReference type="GO" id="GO:0006260">
    <property type="term" value="P:DNA replication"/>
    <property type="evidence" value="ECO:0007669"/>
    <property type="project" value="UniProtKB-KW"/>
</dbReference>
<feature type="binding site" evidence="12">
    <location>
        <position position="199"/>
    </location>
    <ligand>
        <name>Zn(2+)</name>
        <dbReference type="ChEBI" id="CHEBI:29105"/>
        <label>1</label>
    </ligand>
</feature>
<keyword evidence="1 12" id="KW-0963">Cytoplasm</keyword>
<evidence type="ECO:0000256" key="2">
    <source>
        <dbReference type="ARBA" id="ARBA00022705"/>
    </source>
</evidence>
<dbReference type="InterPro" id="IPR012724">
    <property type="entry name" value="DnaJ"/>
</dbReference>
<dbReference type="Pfam" id="PF00684">
    <property type="entry name" value="DnaJ_CXXCXGXG"/>
    <property type="match status" value="1"/>
</dbReference>
<comment type="caution">
    <text evidence="16">The sequence shown here is derived from an EMBL/GenBank/DDBJ whole genome shotgun (WGS) entry which is preliminary data.</text>
</comment>
<feature type="zinc finger region" description="CR-type" evidence="13">
    <location>
        <begin position="131"/>
        <end position="208"/>
    </location>
</feature>
<dbReference type="NCBIfam" id="TIGR02349">
    <property type="entry name" value="DnaJ_bact"/>
    <property type="match status" value="1"/>
</dbReference>
<dbReference type="PROSITE" id="PS50076">
    <property type="entry name" value="DNAJ_2"/>
    <property type="match status" value="1"/>
</dbReference>
<dbReference type="InterPro" id="IPR018253">
    <property type="entry name" value="DnaJ_domain_CS"/>
</dbReference>
<feature type="domain" description="J" evidence="14">
    <location>
        <begin position="7"/>
        <end position="72"/>
    </location>
</feature>
<evidence type="ECO:0000256" key="9">
    <source>
        <dbReference type="ARBA" id="ARBA00053423"/>
    </source>
</evidence>
<feature type="binding site" evidence="12">
    <location>
        <position position="185"/>
    </location>
    <ligand>
        <name>Zn(2+)</name>
        <dbReference type="ChEBI" id="CHEBI:29105"/>
        <label>2</label>
    </ligand>
</feature>
<dbReference type="FunFam" id="2.60.260.20:FF:000013">
    <property type="entry name" value="DnaJ subfamily B member 11"/>
    <property type="match status" value="1"/>
</dbReference>
<comment type="similarity">
    <text evidence="10 12">Belongs to the DnaJ family.</text>
</comment>
<accession>A0A4V6YRW5</accession>
<dbReference type="PROSITE" id="PS00636">
    <property type="entry name" value="DNAJ_1"/>
    <property type="match status" value="1"/>
</dbReference>
<keyword evidence="5 12" id="KW-0863">Zinc-finger</keyword>
<evidence type="ECO:0000259" key="15">
    <source>
        <dbReference type="PROSITE" id="PS51188"/>
    </source>
</evidence>
<comment type="subunit">
    <text evidence="12">Homodimer.</text>
</comment>
<evidence type="ECO:0000256" key="13">
    <source>
        <dbReference type="PROSITE-ProRule" id="PRU00546"/>
    </source>
</evidence>
<dbReference type="GO" id="GO:0009408">
    <property type="term" value="P:response to heat"/>
    <property type="evidence" value="ECO:0007669"/>
    <property type="project" value="InterPro"/>
</dbReference>
<evidence type="ECO:0000256" key="3">
    <source>
        <dbReference type="ARBA" id="ARBA00022723"/>
    </source>
</evidence>
<dbReference type="GO" id="GO:0031072">
    <property type="term" value="F:heat shock protein binding"/>
    <property type="evidence" value="ECO:0007669"/>
    <property type="project" value="InterPro"/>
</dbReference>
<comment type="subcellular location">
    <subcellularLocation>
        <location evidence="12">Cytoplasm</location>
    </subcellularLocation>
</comment>
<evidence type="ECO:0000259" key="14">
    <source>
        <dbReference type="PROSITE" id="PS50076"/>
    </source>
</evidence>
<dbReference type="InterPro" id="IPR036869">
    <property type="entry name" value="J_dom_sf"/>
</dbReference>
<feature type="binding site" evidence="12">
    <location>
        <position position="182"/>
    </location>
    <ligand>
        <name>Zn(2+)</name>
        <dbReference type="ChEBI" id="CHEBI:29105"/>
        <label>2</label>
    </ligand>
</feature>
<evidence type="ECO:0000313" key="18">
    <source>
        <dbReference type="Proteomes" id="UP000029861"/>
    </source>
</evidence>
<dbReference type="Proteomes" id="UP000029878">
    <property type="component" value="Unassembled WGS sequence"/>
</dbReference>
<feature type="binding site" evidence="12">
    <location>
        <position position="160"/>
    </location>
    <ligand>
        <name>Zn(2+)</name>
        <dbReference type="ChEBI" id="CHEBI:29105"/>
        <label>2</label>
    </ligand>
</feature>
<comment type="caution">
    <text evidence="12">Lacks conserved residue(s) required for the propagation of feature annotation.</text>
</comment>
<dbReference type="InterPro" id="IPR001623">
    <property type="entry name" value="DnaJ_domain"/>
</dbReference>
<dbReference type="GO" id="GO:0005524">
    <property type="term" value="F:ATP binding"/>
    <property type="evidence" value="ECO:0007669"/>
    <property type="project" value="InterPro"/>
</dbReference>
<evidence type="ECO:0000313" key="17">
    <source>
        <dbReference type="EMBL" id="TLD96437.1"/>
    </source>
</evidence>
<feature type="binding site" evidence="12">
    <location>
        <position position="147"/>
    </location>
    <ligand>
        <name>Zn(2+)</name>
        <dbReference type="ChEBI" id="CHEBI:29105"/>
        <label>1</label>
    </ligand>
</feature>
<keyword evidence="8 12" id="KW-0143">Chaperone</keyword>
<dbReference type="OrthoDB" id="9779889at2"/>
<evidence type="ECO:0000256" key="11">
    <source>
        <dbReference type="ARBA" id="ARBA00067609"/>
    </source>
</evidence>
<dbReference type="Proteomes" id="UP000029861">
    <property type="component" value="Unassembled WGS sequence"/>
</dbReference>
<dbReference type="InterPro" id="IPR001305">
    <property type="entry name" value="HSP_DnaJ_Cys-rich_dom"/>
</dbReference>
<dbReference type="SUPFAM" id="SSF46565">
    <property type="entry name" value="Chaperone J-domain"/>
    <property type="match status" value="1"/>
</dbReference>
<sequence>MASLDMDYYEILEISRDADHDTIKKSFRKLALKYHPDRNPDDKEAEENFKMINEAYEVLSDSEKRAIYDRYGKEGLQSQGFSRSSGGFSDIFGSIFEDFFGGTQTSTQEHYAFDPDYVLRLHLSFKEAVFGCKKTIKTEYKSYCKACNGTGAKDGKMQNCTRCNGRGRVVVQQSILQMQVACPSCSGTGKVIVDKCTKCHGNAFERIQETIELDIKAGIDNGNQLVYRGKGNEVKNGLRGDLYIKVAVKEDEHFVRHGNDLYMEVPVFFTTIVLGGKIEIPTLSGQAELNIPPNTAHGHQFVFQNEGVPDINSGRKGRLIAQIKITYPQNLNEEQHNLVLKLQESFGDTSKPYKSFIDSCFDKVKNWLKDKMSS</sequence>
<feature type="binding site" evidence="12">
    <location>
        <position position="163"/>
    </location>
    <ligand>
        <name>Zn(2+)</name>
        <dbReference type="ChEBI" id="CHEBI:29105"/>
        <label>2</label>
    </ligand>
</feature>
<dbReference type="InterPro" id="IPR036410">
    <property type="entry name" value="HSP_DnaJ_Cys-rich_dom_sf"/>
</dbReference>
<dbReference type="PANTHER" id="PTHR43096">
    <property type="entry name" value="DNAJ HOMOLOG 1, MITOCHONDRIAL-RELATED"/>
    <property type="match status" value="1"/>
</dbReference>
<keyword evidence="4 12" id="KW-0677">Repeat</keyword>
<dbReference type="GO" id="GO:0051082">
    <property type="term" value="F:unfolded protein binding"/>
    <property type="evidence" value="ECO:0007669"/>
    <property type="project" value="UniProtKB-UniRule"/>
</dbReference>
<dbReference type="InterPro" id="IPR008971">
    <property type="entry name" value="HSP40/DnaJ_pept-bd"/>
</dbReference>
<name>A0A4V6YRW5_9HELI</name>
<evidence type="ECO:0000256" key="6">
    <source>
        <dbReference type="ARBA" id="ARBA00022833"/>
    </source>
</evidence>
<dbReference type="PRINTS" id="PR00625">
    <property type="entry name" value="JDOMAIN"/>
</dbReference>
<dbReference type="Gene3D" id="2.10.230.10">
    <property type="entry name" value="Heat shock protein DnaJ, cysteine-rich domain"/>
    <property type="match status" value="1"/>
</dbReference>
<dbReference type="GO" id="GO:0042026">
    <property type="term" value="P:protein refolding"/>
    <property type="evidence" value="ECO:0007669"/>
    <property type="project" value="TreeGrafter"/>
</dbReference>
<keyword evidence="7 12" id="KW-0346">Stress response</keyword>
<keyword evidence="6 12" id="KW-0862">Zinc</keyword>
<dbReference type="EMBL" id="JRPK02000033">
    <property type="protein sequence ID" value="TLD96437.1"/>
    <property type="molecule type" value="Genomic_DNA"/>
</dbReference>
<reference evidence="18 19" key="1">
    <citation type="journal article" date="2014" name="Genome Announc.">
        <title>Draft genome sequences of eight enterohepatic helicobacter species isolated from both laboratory and wild rodents.</title>
        <authorList>
            <person name="Sheh A."/>
            <person name="Shen Z."/>
            <person name="Fox J.G."/>
        </authorList>
    </citation>
    <scope>NUCLEOTIDE SEQUENCE [LARGE SCALE GENOMIC DNA]</scope>
    <source>
        <strain evidence="17 18">ATCC 49310</strain>
        <strain evidence="16 19">ATCC 700114</strain>
    </source>
</reference>
<dbReference type="SUPFAM" id="SSF57938">
    <property type="entry name" value="DnaJ/Hsp40 cysteine-rich domain"/>
    <property type="match status" value="1"/>
</dbReference>
<evidence type="ECO:0000256" key="8">
    <source>
        <dbReference type="ARBA" id="ARBA00023186"/>
    </source>
</evidence>
<dbReference type="PANTHER" id="PTHR43096:SF48">
    <property type="entry name" value="CHAPERONE PROTEIN DNAJ"/>
    <property type="match status" value="1"/>
</dbReference>
<reference evidence="17" key="2">
    <citation type="submission" date="2018-04" db="EMBL/GenBank/DDBJ databases">
        <authorList>
            <person name="Sheh A."/>
            <person name="Shen Z."/>
            <person name="Mannion A.J."/>
            <person name="Fox J.G."/>
        </authorList>
    </citation>
    <scope>NUCLEOTIDE SEQUENCE</scope>
    <source>
        <strain evidence="17">ATCC 49310</strain>
    </source>
</reference>
<dbReference type="FunFam" id="1.10.287.110:FF:000034">
    <property type="entry name" value="Chaperone protein DnaJ"/>
    <property type="match status" value="1"/>
</dbReference>
<dbReference type="CDD" id="cd10747">
    <property type="entry name" value="DnaJ_C"/>
    <property type="match status" value="1"/>
</dbReference>
<dbReference type="EMBL" id="JRPL02000018">
    <property type="protein sequence ID" value="TLD82582.1"/>
    <property type="molecule type" value="Genomic_DNA"/>
</dbReference>
<dbReference type="RefSeq" id="WP_081955869.1">
    <property type="nucleotide sequence ID" value="NZ_FZNF01000037.1"/>
</dbReference>
<dbReference type="STRING" id="50960.LS81_00835"/>
<dbReference type="SUPFAM" id="SSF49493">
    <property type="entry name" value="HSP40/DnaJ peptide-binding domain"/>
    <property type="match status" value="2"/>
</dbReference>
<evidence type="ECO:0000256" key="12">
    <source>
        <dbReference type="HAMAP-Rule" id="MF_01152"/>
    </source>
</evidence>
<dbReference type="Gene3D" id="1.10.287.110">
    <property type="entry name" value="DnaJ domain"/>
    <property type="match status" value="1"/>
</dbReference>
<evidence type="ECO:0000313" key="16">
    <source>
        <dbReference type="EMBL" id="TLD82582.1"/>
    </source>
</evidence>
<feature type="binding site" evidence="12">
    <location>
        <position position="196"/>
    </location>
    <ligand>
        <name>Zn(2+)</name>
        <dbReference type="ChEBI" id="CHEBI:29105"/>
        <label>1</label>
    </ligand>
</feature>
<comment type="function">
    <text evidence="9 12">Participates actively in the response to hyperosmotic and heat shock by preventing the aggregation of stress-denatured proteins and by disaggregating proteins, also in an autonomous, DnaK-independent fashion. Unfolded proteins bind initially to DnaJ; upon interaction with the DnaJ-bound protein, DnaK hydrolyzes its bound ATP, resulting in the formation of a stable complex. GrpE releases ADP from DnaK; ATP binding to DnaK triggers the release of the substrate protein, thus completing the reaction cycle. Several rounds of ATP-dependent interactions between DnaJ, DnaK and GrpE are required for fully efficient folding. Also involved, together with DnaK and GrpE, in the DNA replication of plasmids through activation of initiation proteins.</text>
</comment>
<dbReference type="AlphaFoldDB" id="A0A4V6YRW5"/>
<dbReference type="SMART" id="SM00271">
    <property type="entry name" value="DnaJ"/>
    <property type="match status" value="1"/>
</dbReference>
<evidence type="ECO:0000256" key="7">
    <source>
        <dbReference type="ARBA" id="ARBA00023016"/>
    </source>
</evidence>
<dbReference type="NCBIfam" id="NF008035">
    <property type="entry name" value="PRK10767.1"/>
    <property type="match status" value="1"/>
</dbReference>
<evidence type="ECO:0000256" key="10">
    <source>
        <dbReference type="ARBA" id="ARBA00061004"/>
    </source>
</evidence>
<dbReference type="FunFam" id="2.10.230.10:FF:000002">
    <property type="entry name" value="Molecular chaperone DnaJ"/>
    <property type="match status" value="1"/>
</dbReference>
<evidence type="ECO:0000256" key="1">
    <source>
        <dbReference type="ARBA" id="ARBA00022490"/>
    </source>
</evidence>
<protein>
    <recommendedName>
        <fullName evidence="11 12">Chaperone protein DnaJ</fullName>
    </recommendedName>
</protein>
<feature type="domain" description="CR-type" evidence="15">
    <location>
        <begin position="131"/>
        <end position="208"/>
    </location>
</feature>
<dbReference type="PROSITE" id="PS51188">
    <property type="entry name" value="ZF_CR"/>
    <property type="match status" value="1"/>
</dbReference>
<evidence type="ECO:0000256" key="5">
    <source>
        <dbReference type="ARBA" id="ARBA00022771"/>
    </source>
</evidence>
<dbReference type="Pfam" id="PF01556">
    <property type="entry name" value="DnaJ_C"/>
    <property type="match status" value="1"/>
</dbReference>
<keyword evidence="2 12" id="KW-0235">DNA replication</keyword>
<dbReference type="CDD" id="cd06257">
    <property type="entry name" value="DnaJ"/>
    <property type="match status" value="1"/>
</dbReference>
<proteinExistence type="inferred from homology"/>
<organism evidence="16 19">
    <name type="scientific">Helicobacter trogontum</name>
    <dbReference type="NCBI Taxonomy" id="50960"/>
    <lineage>
        <taxon>Bacteria</taxon>
        <taxon>Pseudomonadati</taxon>
        <taxon>Campylobacterota</taxon>
        <taxon>Epsilonproteobacteria</taxon>
        <taxon>Campylobacterales</taxon>
        <taxon>Helicobacteraceae</taxon>
        <taxon>Helicobacter</taxon>
    </lineage>
</organism>
<evidence type="ECO:0000256" key="4">
    <source>
        <dbReference type="ARBA" id="ARBA00022737"/>
    </source>
</evidence>
<feature type="binding site" evidence="12">
    <location>
        <position position="144"/>
    </location>
    <ligand>
        <name>Zn(2+)</name>
        <dbReference type="ChEBI" id="CHEBI:29105"/>
        <label>1</label>
    </ligand>
</feature>
<dbReference type="GO" id="GO:0005737">
    <property type="term" value="C:cytoplasm"/>
    <property type="evidence" value="ECO:0007669"/>
    <property type="project" value="UniProtKB-SubCell"/>
</dbReference>
<dbReference type="GO" id="GO:0008270">
    <property type="term" value="F:zinc ion binding"/>
    <property type="evidence" value="ECO:0007669"/>
    <property type="project" value="UniProtKB-UniRule"/>
</dbReference>